<evidence type="ECO:0000256" key="2">
    <source>
        <dbReference type="PROSITE-ProRule" id="PRU01161"/>
    </source>
</evidence>
<evidence type="ECO:0000313" key="6">
    <source>
        <dbReference type="EMBL" id="KAK3286704.1"/>
    </source>
</evidence>
<dbReference type="GO" id="GO:0004806">
    <property type="term" value="F:triacylglycerol lipase activity"/>
    <property type="evidence" value="ECO:0007669"/>
    <property type="project" value="TreeGrafter"/>
</dbReference>
<evidence type="ECO:0000256" key="3">
    <source>
        <dbReference type="RuleBase" id="RU361262"/>
    </source>
</evidence>
<comment type="similarity">
    <text evidence="3">Belongs to the patatin family.</text>
</comment>
<evidence type="ECO:0000256" key="1">
    <source>
        <dbReference type="ARBA" id="ARBA00023098"/>
    </source>
</evidence>
<dbReference type="Proteomes" id="UP001190700">
    <property type="component" value="Unassembled WGS sequence"/>
</dbReference>
<gene>
    <name evidence="6" type="ORF">CYMTET_5747</name>
</gene>
<dbReference type="GO" id="GO:0019433">
    <property type="term" value="P:triglyceride catabolic process"/>
    <property type="evidence" value="ECO:0007669"/>
    <property type="project" value="TreeGrafter"/>
</dbReference>
<dbReference type="InterPro" id="IPR016035">
    <property type="entry name" value="Acyl_Trfase/lysoPLipase"/>
</dbReference>
<feature type="short sequence motif" description="DGA/G" evidence="2">
    <location>
        <begin position="222"/>
        <end position="224"/>
    </location>
</feature>
<dbReference type="GO" id="GO:0055088">
    <property type="term" value="P:lipid homeostasis"/>
    <property type="evidence" value="ECO:0007669"/>
    <property type="project" value="TreeGrafter"/>
</dbReference>
<feature type="region of interest" description="Disordered" evidence="4">
    <location>
        <begin position="40"/>
        <end position="59"/>
    </location>
</feature>
<keyword evidence="2 3" id="KW-0378">Hydrolase</keyword>
<dbReference type="InterPro" id="IPR002641">
    <property type="entry name" value="PNPLA_dom"/>
</dbReference>
<dbReference type="EC" id="3.1.1.-" evidence="3"/>
<feature type="active site" description="Proton acceptor" evidence="2">
    <location>
        <position position="222"/>
    </location>
</feature>
<protein>
    <recommendedName>
        <fullName evidence="3">Patatin</fullName>
        <ecNumber evidence="3">3.1.1.-</ecNumber>
    </recommendedName>
</protein>
<comment type="function">
    <text evidence="3">Lipolytic acyl hydrolase (LAH).</text>
</comment>
<dbReference type="PANTHER" id="PTHR12406:SF7">
    <property type="entry name" value="PATATIN-LIKE PHOSPHOLIPASE DOMAIN-CONTAINING PROTEIN 4"/>
    <property type="match status" value="1"/>
</dbReference>
<feature type="active site" description="Nucleophile" evidence="2">
    <location>
        <position position="101"/>
    </location>
</feature>
<reference evidence="6 7" key="1">
    <citation type="journal article" date="2015" name="Genome Biol. Evol.">
        <title>Comparative Genomics of a Bacterivorous Green Alga Reveals Evolutionary Causalities and Consequences of Phago-Mixotrophic Mode of Nutrition.</title>
        <authorList>
            <person name="Burns J.A."/>
            <person name="Paasch A."/>
            <person name="Narechania A."/>
            <person name="Kim E."/>
        </authorList>
    </citation>
    <scope>NUCLEOTIDE SEQUENCE [LARGE SCALE GENOMIC DNA]</scope>
    <source>
        <strain evidence="6 7">PLY_AMNH</strain>
    </source>
</reference>
<comment type="domain">
    <text evidence="3">The nitrogen atoms of the two glycine residues in the GGXR motif define the oxyanion hole, and stabilize the oxyanion that forms during the nucleophilic attack by the catalytic serine during substrate cleavage.</text>
</comment>
<proteinExistence type="inferred from homology"/>
<dbReference type="SUPFAM" id="SSF52151">
    <property type="entry name" value="FabD/lysophospholipase-like"/>
    <property type="match status" value="1"/>
</dbReference>
<sequence length="335" mass="37400">MPSIGRSSSLRSSFTSASQKVDGASNSCLTPIPVALGDPTHSQHHTGWQQREPASGKPSDHFDQPLQIFFSGCSWLSMYHVGVAQALWEAKIPVARYAGASSGSIVATCLACGIPPSVLYQKLVTITRIVREAYLGPLGILTKVLKEGIEDMLPLNAHQLCNGRLEVSLTQLYCSSRGYLANWQVENFDSRQDLINSILTSSYLPFLQDFKSGFFRGRWCLDGGLLHNHPSKRFLSSANVLTISHMPGKAEISPAKTLLGNSTSLHAFFFPWRYRYIAPPLDLLNHLYECGLHDAKRWIKKRRQQQDQEEKPLVSELQRFGIDVVKTTKQTHFSL</sequence>
<dbReference type="Pfam" id="PF01734">
    <property type="entry name" value="Patatin"/>
    <property type="match status" value="1"/>
</dbReference>
<evidence type="ECO:0000256" key="4">
    <source>
        <dbReference type="SAM" id="MobiDB-lite"/>
    </source>
</evidence>
<dbReference type="GO" id="GO:0005811">
    <property type="term" value="C:lipid droplet"/>
    <property type="evidence" value="ECO:0007669"/>
    <property type="project" value="TreeGrafter"/>
</dbReference>
<evidence type="ECO:0000313" key="7">
    <source>
        <dbReference type="Proteomes" id="UP001190700"/>
    </source>
</evidence>
<dbReference type="PROSITE" id="PS51635">
    <property type="entry name" value="PNPLA"/>
    <property type="match status" value="1"/>
</dbReference>
<dbReference type="AlphaFoldDB" id="A0AAE0GYJ2"/>
<keyword evidence="2 3" id="KW-0442">Lipid degradation</keyword>
<comment type="caution">
    <text evidence="2">Lacks conserved residue(s) required for the propagation of feature annotation.</text>
</comment>
<dbReference type="GO" id="GO:0005737">
    <property type="term" value="C:cytoplasm"/>
    <property type="evidence" value="ECO:0007669"/>
    <property type="project" value="TreeGrafter"/>
</dbReference>
<dbReference type="GO" id="GO:0016020">
    <property type="term" value="C:membrane"/>
    <property type="evidence" value="ECO:0007669"/>
    <property type="project" value="TreeGrafter"/>
</dbReference>
<name>A0AAE0GYJ2_9CHLO</name>
<dbReference type="InterPro" id="IPR033562">
    <property type="entry name" value="PLPL"/>
</dbReference>
<dbReference type="PANTHER" id="PTHR12406">
    <property type="entry name" value="CALCIUM-INDEPENDENT PHOSPHOLIPASE A2 IPLA2 -RELATED"/>
    <property type="match status" value="1"/>
</dbReference>
<accession>A0AAE0GYJ2</accession>
<evidence type="ECO:0000259" key="5">
    <source>
        <dbReference type="PROSITE" id="PS51635"/>
    </source>
</evidence>
<keyword evidence="1 2" id="KW-0443">Lipid metabolism</keyword>
<organism evidence="6 7">
    <name type="scientific">Cymbomonas tetramitiformis</name>
    <dbReference type="NCBI Taxonomy" id="36881"/>
    <lineage>
        <taxon>Eukaryota</taxon>
        <taxon>Viridiplantae</taxon>
        <taxon>Chlorophyta</taxon>
        <taxon>Pyramimonadophyceae</taxon>
        <taxon>Pyramimonadales</taxon>
        <taxon>Pyramimonadaceae</taxon>
        <taxon>Cymbomonas</taxon>
    </lineage>
</organism>
<feature type="domain" description="PNPLA" evidence="5">
    <location>
        <begin position="68"/>
        <end position="235"/>
    </location>
</feature>
<feature type="short sequence motif" description="GXSXG" evidence="2">
    <location>
        <begin position="99"/>
        <end position="103"/>
    </location>
</feature>
<dbReference type="EMBL" id="LGRX02001177">
    <property type="protein sequence ID" value="KAK3286704.1"/>
    <property type="molecule type" value="Genomic_DNA"/>
</dbReference>
<comment type="caution">
    <text evidence="6">The sequence shown here is derived from an EMBL/GenBank/DDBJ whole genome shotgun (WGS) entry which is preliminary data.</text>
</comment>
<dbReference type="Gene3D" id="3.40.1090.10">
    <property type="entry name" value="Cytosolic phospholipase A2 catalytic domain"/>
    <property type="match status" value="1"/>
</dbReference>
<keyword evidence="7" id="KW-1185">Reference proteome</keyword>